<accession>A0ABD4KH54</accession>
<dbReference type="Proteomes" id="UP000628560">
    <property type="component" value="Unassembled WGS sequence"/>
</dbReference>
<sequence length="184" mass="20636">MINKVIILFILVVSVSYSKLSISGDPGGLFLYVMSMESDFNGKNYIDNYFRKHYGLDNELAPSCKISSAKRSWEDQPEVDVYYLNSKIPGVDNDLLEKSIINKNSRSKLRKLLVNFNDKRIQGGFDAILFYKIKDAVVYFYGLSAIYKPEPLKKSSIAVSDLSDETKLGNAMCLALEGLPTPAP</sequence>
<name>A0ABD4KH54_9ENTR</name>
<dbReference type="AlphaFoldDB" id="A0ABD4KH54"/>
<proteinExistence type="predicted"/>
<reference evidence="1 2" key="1">
    <citation type="submission" date="2020-11" db="EMBL/GenBank/DDBJ databases">
        <title>Identification of Lelliottia nimipressuralis from Wound Infection by Whole Genome-Based Bacterial Identification.</title>
        <authorList>
            <person name="Navarathna D.H."/>
            <person name="Choi H."/>
            <person name="Jinadatha C."/>
            <person name="Chatterjee P."/>
            <person name="Hwang M."/>
        </authorList>
    </citation>
    <scope>NUCLEOTIDE SEQUENCE [LARGE SCALE GENOMIC DNA]</scope>
    <source>
        <strain evidence="1 2">DN2020</strain>
    </source>
</reference>
<dbReference type="RefSeq" id="WP_194514255.1">
    <property type="nucleotide sequence ID" value="NZ_JADIXP010000018.1"/>
</dbReference>
<organism evidence="1 2">
    <name type="scientific">Lelliottia nimipressuralis</name>
    <dbReference type="NCBI Taxonomy" id="69220"/>
    <lineage>
        <taxon>Bacteria</taxon>
        <taxon>Pseudomonadati</taxon>
        <taxon>Pseudomonadota</taxon>
        <taxon>Gammaproteobacteria</taxon>
        <taxon>Enterobacterales</taxon>
        <taxon>Enterobacteriaceae</taxon>
        <taxon>Lelliottia</taxon>
    </lineage>
</organism>
<evidence type="ECO:0000313" key="2">
    <source>
        <dbReference type="Proteomes" id="UP000628560"/>
    </source>
</evidence>
<comment type="caution">
    <text evidence="1">The sequence shown here is derived from an EMBL/GenBank/DDBJ whole genome shotgun (WGS) entry which is preliminary data.</text>
</comment>
<evidence type="ECO:0000313" key="1">
    <source>
        <dbReference type="EMBL" id="MBF4180341.1"/>
    </source>
</evidence>
<gene>
    <name evidence="1" type="ORF">ISP11_20975</name>
</gene>
<protein>
    <submittedName>
        <fullName evidence="1">Uncharacterized protein</fullName>
    </submittedName>
</protein>
<dbReference type="EMBL" id="JADIXP010000018">
    <property type="protein sequence ID" value="MBF4180341.1"/>
    <property type="molecule type" value="Genomic_DNA"/>
</dbReference>